<reference evidence="1 2" key="1">
    <citation type="submission" date="2023-03" db="EMBL/GenBank/DDBJ databases">
        <title>High recombination rates correlate with genetic variation in Cardiocondyla obscurior ants.</title>
        <authorList>
            <person name="Errbii M."/>
        </authorList>
    </citation>
    <scope>NUCLEOTIDE SEQUENCE [LARGE SCALE GENOMIC DNA]</scope>
    <source>
        <strain evidence="1">Alpha-2009</strain>
        <tissue evidence="1">Whole body</tissue>
    </source>
</reference>
<proteinExistence type="predicted"/>
<accession>A0AAW2FTD7</accession>
<keyword evidence="2" id="KW-1185">Reference proteome</keyword>
<protein>
    <submittedName>
        <fullName evidence="1">Uncharacterized protein</fullName>
    </submittedName>
</protein>
<dbReference type="AlphaFoldDB" id="A0AAW2FTD7"/>
<dbReference type="Proteomes" id="UP001430953">
    <property type="component" value="Unassembled WGS sequence"/>
</dbReference>
<comment type="caution">
    <text evidence="1">The sequence shown here is derived from an EMBL/GenBank/DDBJ whole genome shotgun (WGS) entry which is preliminary data.</text>
</comment>
<sequence>MRFTSFETTGNVAFPLNAFITFDRSRQSVRRDLTINDFFFFFVYWRVSMFRSSRLLLPSTNVARRHDDFSSVILMSSDAILSRRLDARDEKAAEDSLSCLLVWRAAPDRLL</sequence>
<gene>
    <name evidence="1" type="ORF">PUN28_010176</name>
</gene>
<dbReference type="EMBL" id="JADYXP020000009">
    <property type="protein sequence ID" value="KAL0117150.1"/>
    <property type="molecule type" value="Genomic_DNA"/>
</dbReference>
<evidence type="ECO:0000313" key="1">
    <source>
        <dbReference type="EMBL" id="KAL0117150.1"/>
    </source>
</evidence>
<name>A0AAW2FTD7_9HYME</name>
<evidence type="ECO:0000313" key="2">
    <source>
        <dbReference type="Proteomes" id="UP001430953"/>
    </source>
</evidence>
<organism evidence="1 2">
    <name type="scientific">Cardiocondyla obscurior</name>
    <dbReference type="NCBI Taxonomy" id="286306"/>
    <lineage>
        <taxon>Eukaryota</taxon>
        <taxon>Metazoa</taxon>
        <taxon>Ecdysozoa</taxon>
        <taxon>Arthropoda</taxon>
        <taxon>Hexapoda</taxon>
        <taxon>Insecta</taxon>
        <taxon>Pterygota</taxon>
        <taxon>Neoptera</taxon>
        <taxon>Endopterygota</taxon>
        <taxon>Hymenoptera</taxon>
        <taxon>Apocrita</taxon>
        <taxon>Aculeata</taxon>
        <taxon>Formicoidea</taxon>
        <taxon>Formicidae</taxon>
        <taxon>Myrmicinae</taxon>
        <taxon>Cardiocondyla</taxon>
    </lineage>
</organism>